<accession>A0A9E8LSH7</accession>
<evidence type="ECO:0000256" key="1">
    <source>
        <dbReference type="ARBA" id="ARBA00001933"/>
    </source>
</evidence>
<evidence type="ECO:0000256" key="3">
    <source>
        <dbReference type="RuleBase" id="RU003560"/>
    </source>
</evidence>
<dbReference type="EMBL" id="CP106878">
    <property type="protein sequence ID" value="WAA08768.1"/>
    <property type="molecule type" value="Genomic_DNA"/>
</dbReference>
<keyword evidence="4" id="KW-0032">Aminotransferase</keyword>
<dbReference type="PANTHER" id="PTHR43713">
    <property type="entry name" value="GLUTAMATE-1-SEMIALDEHYDE 2,1-AMINOMUTASE"/>
    <property type="match status" value="1"/>
</dbReference>
<dbReference type="KEGG" id="faf:OE104_08990"/>
<dbReference type="InterPro" id="IPR015421">
    <property type="entry name" value="PyrdxlP-dep_Trfase_major"/>
</dbReference>
<name>A0A9E8LSH7_9BACI</name>
<dbReference type="PANTHER" id="PTHR43713:SF3">
    <property type="entry name" value="GLUTAMATE-1-SEMIALDEHYDE 2,1-AMINOMUTASE 1, CHLOROPLASTIC-RELATED"/>
    <property type="match status" value="1"/>
</dbReference>
<dbReference type="PROSITE" id="PS00600">
    <property type="entry name" value="AA_TRANSFER_CLASS_3"/>
    <property type="match status" value="1"/>
</dbReference>
<dbReference type="InterPro" id="IPR005814">
    <property type="entry name" value="Aminotrans_3"/>
</dbReference>
<reference evidence="4" key="1">
    <citation type="submission" date="2022-09" db="EMBL/GenBank/DDBJ databases">
        <title>Complete Genomes of Fervidibacillus albus and Fervidibacillus halotolerans isolated from tidal flat sediments.</title>
        <authorList>
            <person name="Kwon K.K."/>
            <person name="Yang S.-H."/>
            <person name="Park M.J."/>
            <person name="Oh H.-M."/>
        </authorList>
    </citation>
    <scope>NUCLEOTIDE SEQUENCE</scope>
    <source>
        <strain evidence="4">MEBiC13591</strain>
    </source>
</reference>
<evidence type="ECO:0000256" key="2">
    <source>
        <dbReference type="ARBA" id="ARBA00022898"/>
    </source>
</evidence>
<proteinExistence type="inferred from homology"/>
<sequence length="452" mass="50311">MAAFNVPSNVYSFFHRTEMSRAWVKKAMDIMPGGVTANIKSFPPYPIVMKSGHGAYLEDVDGNEYIDYLLAYGALLVGHNHPKIKESIVRQMEEDGTNLFGTPHEREYRLGKRIQSYYPSMEMVRYTNSGTEGTLLAIRLASSYTGKQKIAKFEGHYHGGYDQVLFSIHPDDQNAGPAHAPKPVAESKGIDPNYEKNIVILPFNDLKGTEAILKAHKDELSAVIIEPMQGGFIPATRSFIHGLRKITERYGIILIFDEVKTGFRIGIGGAQSFYNIQPDLTVLGKVIGGGFPIGIVGGRKDILMECSPSRSANLLGGGTNVLFHSGTYNGHPTILAVAEAVLDILEEDGKAVLKRTEQLKKELEDLFRKRGIPMNALGEGTIFSIVLSEKIVKNDRELQTTNLSLRKKIDYLLLNEGIYTKPMNRYSLSVAHGEREIERTLEAYQNVLYKKL</sequence>
<dbReference type="InterPro" id="IPR015422">
    <property type="entry name" value="PyrdxlP-dep_Trfase_small"/>
</dbReference>
<dbReference type="RefSeq" id="WP_275416550.1">
    <property type="nucleotide sequence ID" value="NZ_CP106878.1"/>
</dbReference>
<dbReference type="Pfam" id="PF00202">
    <property type="entry name" value="Aminotran_3"/>
    <property type="match status" value="1"/>
</dbReference>
<dbReference type="CDD" id="cd00610">
    <property type="entry name" value="OAT_like"/>
    <property type="match status" value="1"/>
</dbReference>
<dbReference type="InterPro" id="IPR015424">
    <property type="entry name" value="PyrdxlP-dep_Trfase"/>
</dbReference>
<dbReference type="InterPro" id="IPR049704">
    <property type="entry name" value="Aminotrans_3_PPA_site"/>
</dbReference>
<dbReference type="GO" id="GO:0030170">
    <property type="term" value="F:pyridoxal phosphate binding"/>
    <property type="evidence" value="ECO:0007669"/>
    <property type="project" value="InterPro"/>
</dbReference>
<comment type="cofactor">
    <cofactor evidence="1">
        <name>pyridoxal 5'-phosphate</name>
        <dbReference type="ChEBI" id="CHEBI:597326"/>
    </cofactor>
</comment>
<protein>
    <submittedName>
        <fullName evidence="4">Aspartate aminotransferase family protein</fullName>
    </submittedName>
</protein>
<gene>
    <name evidence="4" type="ORF">OE104_08990</name>
</gene>
<keyword evidence="2 3" id="KW-0663">Pyridoxal phosphate</keyword>
<evidence type="ECO:0000313" key="4">
    <source>
        <dbReference type="EMBL" id="WAA08768.1"/>
    </source>
</evidence>
<evidence type="ECO:0000313" key="5">
    <source>
        <dbReference type="Proteomes" id="UP001164718"/>
    </source>
</evidence>
<organism evidence="4 5">
    <name type="scientific">Fervidibacillus albus</name>
    <dbReference type="NCBI Taxonomy" id="2980026"/>
    <lineage>
        <taxon>Bacteria</taxon>
        <taxon>Bacillati</taxon>
        <taxon>Bacillota</taxon>
        <taxon>Bacilli</taxon>
        <taxon>Bacillales</taxon>
        <taxon>Bacillaceae</taxon>
        <taxon>Fervidibacillus</taxon>
    </lineage>
</organism>
<dbReference type="GO" id="GO:0008483">
    <property type="term" value="F:transaminase activity"/>
    <property type="evidence" value="ECO:0007669"/>
    <property type="project" value="UniProtKB-KW"/>
</dbReference>
<comment type="similarity">
    <text evidence="3">Belongs to the class-III pyridoxal-phosphate-dependent aminotransferase family.</text>
</comment>
<dbReference type="SUPFAM" id="SSF53383">
    <property type="entry name" value="PLP-dependent transferases"/>
    <property type="match status" value="1"/>
</dbReference>
<dbReference type="AlphaFoldDB" id="A0A9E8LSH7"/>
<keyword evidence="4" id="KW-0808">Transferase</keyword>
<dbReference type="Gene3D" id="3.90.1150.10">
    <property type="entry name" value="Aspartate Aminotransferase, domain 1"/>
    <property type="match status" value="1"/>
</dbReference>
<keyword evidence="5" id="KW-1185">Reference proteome</keyword>
<dbReference type="Proteomes" id="UP001164718">
    <property type="component" value="Chromosome"/>
</dbReference>
<dbReference type="Gene3D" id="3.40.640.10">
    <property type="entry name" value="Type I PLP-dependent aspartate aminotransferase-like (Major domain)"/>
    <property type="match status" value="1"/>
</dbReference>